<reference evidence="2 3" key="1">
    <citation type="submission" date="2018-07" db="EMBL/GenBank/DDBJ databases">
        <title>Genomic Encyclopedia of Type Strains, Phase IV (KMG-IV): sequencing the most valuable type-strain genomes for metagenomic binning, comparative biology and taxonomic classification.</title>
        <authorList>
            <person name="Goeker M."/>
        </authorList>
    </citation>
    <scope>NUCLEOTIDE SEQUENCE [LARGE SCALE GENOMIC DNA]</scope>
    <source>
        <strain evidence="2 3">DSM 14364</strain>
    </source>
</reference>
<dbReference type="PANTHER" id="PTHR23131:SF0">
    <property type="entry name" value="ENDORIBONUCLEASE LACTB2"/>
    <property type="match status" value="1"/>
</dbReference>
<proteinExistence type="predicted"/>
<dbReference type="EMBL" id="QQBB01000005">
    <property type="protein sequence ID" value="RDI58516.1"/>
    <property type="molecule type" value="Genomic_DNA"/>
</dbReference>
<evidence type="ECO:0000259" key="1">
    <source>
        <dbReference type="SMART" id="SM00849"/>
    </source>
</evidence>
<keyword evidence="2" id="KW-0378">Hydrolase</keyword>
<evidence type="ECO:0000313" key="3">
    <source>
        <dbReference type="Proteomes" id="UP000254925"/>
    </source>
</evidence>
<evidence type="ECO:0000313" key="2">
    <source>
        <dbReference type="EMBL" id="RDI58516.1"/>
    </source>
</evidence>
<dbReference type="PANTHER" id="PTHR23131">
    <property type="entry name" value="ENDORIBONUCLEASE LACTB2"/>
    <property type="match status" value="1"/>
</dbReference>
<dbReference type="AlphaFoldDB" id="A0A370HIU6"/>
<feature type="domain" description="Metallo-beta-lactamase" evidence="1">
    <location>
        <begin position="39"/>
        <end position="216"/>
    </location>
</feature>
<dbReference type="InterPro" id="IPR036388">
    <property type="entry name" value="WH-like_DNA-bd_sf"/>
</dbReference>
<dbReference type="InterPro" id="IPR036866">
    <property type="entry name" value="RibonucZ/Hydroxyglut_hydro"/>
</dbReference>
<dbReference type="Pfam" id="PF00753">
    <property type="entry name" value="Lactamase_B"/>
    <property type="match status" value="1"/>
</dbReference>
<sequence>MADDLTFDIRPPGQAGECVRVSPLVRRVVADNPGPITFTGTCSYIVGRGHVAIIDPGPDQPTHVAALLDAVRNETVTHILVTHTHKDHSPAAKAIKDATGALLVGCSPHRSARPLFEGEVNMLETSSDRDYAPDRELAEGDVISGPGWSLSALATPGHMANHLAFALPEEKALFSGDHVMAWSTTVVAPPDGSMSDFMASLDKLKGREEAVYWPGHGGPVQDPQRFVRALIHHRRQREVSILNRLAAGDRTIPAIVAAIYQGLKPALVGAAGLSVFAHLEDLVAKGQVTTEGMPSLDSEYWLA</sequence>
<dbReference type="Pfam" id="PF17778">
    <property type="entry name" value="WHD_BLACT"/>
    <property type="match status" value="1"/>
</dbReference>
<organism evidence="2 3">
    <name type="scientific">Microvirga subterranea</name>
    <dbReference type="NCBI Taxonomy" id="186651"/>
    <lineage>
        <taxon>Bacteria</taxon>
        <taxon>Pseudomonadati</taxon>
        <taxon>Pseudomonadota</taxon>
        <taxon>Alphaproteobacteria</taxon>
        <taxon>Hyphomicrobiales</taxon>
        <taxon>Methylobacteriaceae</taxon>
        <taxon>Microvirga</taxon>
    </lineage>
</organism>
<name>A0A370HIU6_9HYPH</name>
<dbReference type="Gene3D" id="1.10.10.10">
    <property type="entry name" value="Winged helix-like DNA-binding domain superfamily/Winged helix DNA-binding domain"/>
    <property type="match status" value="1"/>
</dbReference>
<gene>
    <name evidence="2" type="ORF">DES45_10537</name>
</gene>
<dbReference type="CDD" id="cd16278">
    <property type="entry name" value="metallo-hydrolase-like_MBL-fold"/>
    <property type="match status" value="1"/>
</dbReference>
<dbReference type="Proteomes" id="UP000254925">
    <property type="component" value="Unassembled WGS sequence"/>
</dbReference>
<dbReference type="SMART" id="SM00849">
    <property type="entry name" value="Lactamase_B"/>
    <property type="match status" value="1"/>
</dbReference>
<dbReference type="InterPro" id="IPR050662">
    <property type="entry name" value="Sec-metab_biosynth-thioest"/>
</dbReference>
<dbReference type="InterPro" id="IPR041516">
    <property type="entry name" value="LACTB2_WH"/>
</dbReference>
<dbReference type="InterPro" id="IPR001279">
    <property type="entry name" value="Metallo-B-lactamas"/>
</dbReference>
<dbReference type="RefSeq" id="WP_114770545.1">
    <property type="nucleotide sequence ID" value="NZ_QQBB01000005.1"/>
</dbReference>
<protein>
    <submittedName>
        <fullName evidence="2">Glyoxylase-like metal-dependent hydrolase (Beta-lactamase superfamily II)</fullName>
    </submittedName>
</protein>
<accession>A0A370HIU6</accession>
<dbReference type="GO" id="GO:0016787">
    <property type="term" value="F:hydrolase activity"/>
    <property type="evidence" value="ECO:0007669"/>
    <property type="project" value="UniProtKB-KW"/>
</dbReference>
<dbReference type="Gene3D" id="3.60.15.10">
    <property type="entry name" value="Ribonuclease Z/Hydroxyacylglutathione hydrolase-like"/>
    <property type="match status" value="1"/>
</dbReference>
<dbReference type="OrthoDB" id="9788263at2"/>
<keyword evidence="3" id="KW-1185">Reference proteome</keyword>
<comment type="caution">
    <text evidence="2">The sequence shown here is derived from an EMBL/GenBank/DDBJ whole genome shotgun (WGS) entry which is preliminary data.</text>
</comment>
<dbReference type="SUPFAM" id="SSF56281">
    <property type="entry name" value="Metallo-hydrolase/oxidoreductase"/>
    <property type="match status" value="1"/>
</dbReference>